<dbReference type="EC" id="3.1.3.16" evidence="4"/>
<sequence>MQYGIQVLPYKRVKKEKEEERENSKINIGFIKQAMLYSLVCLLISRVKLINGMAPFGIAMLMVFSLYINKQMFLVASIGSMLGYFSLMPKIQSVGNYLICIGGLLILNYFINKESRKKKVIAMFFMIFIEFIATKIIFSKMNLSLSVFYAVMEGLCIIPLYYIMNKGILCFKSIDNKKLFDNEETISMGIVISLILAGTWGVSFKSISLMNILGLYFVCVVGFTCGSSVGGGVGVVLGSIVGMTSLSMPVYIAVFGVCGLIAGVFRDTGKYFSGIAYAITFFIMQIYLGVDSSFLGFELLASMALFMITPKKIYNRICLEFNVQEKKEDLNDGYMHKIRGLYDERLNKFSNLLFNISYTLDSLVDNEKLEMKGKSSALVENLADRVCCNCNMKSICWKQEMHYTYSAFMELIQNYQENNFQVPYEIERKCVNRTALMKNTEDIVNKYIINEMKRSSLCEGRELLSKQIKNMGETVKNIGGEIQDNIYINIELENKLKRILDKNRVKYKDILCIKDERKRDIVKLILNSCGGKKYCSKDALAYVNQATGYPMYVCGDSCLIDKANGTCNVTYERIPKFQVSSYVAIKCKDGEKCSGDSYSANKLDDGTYTAIISDGMGSGPQASRESKASVQLINEFCKNGFSKITAINAINSIMSMKFSETEKFSTLDLCNIDLYTGRVEFMKVGAVDSFLKKANDVEVIKSKSLPIGVLDTADIEIEERKVDNGDIIVMVSDGVLDYNDDSILNEKFIKECLKSIKSNEPKEIACEVLNKALKLREYKVKDDMTVLACKVYGVY</sequence>
<comment type="caution">
    <text evidence="4">The sequence shown here is derived from an EMBL/GenBank/DDBJ whole genome shotgun (WGS) entry which is preliminary data.</text>
</comment>
<feature type="transmembrane region" description="Helical" evidence="2">
    <location>
        <begin position="56"/>
        <end position="82"/>
    </location>
</feature>
<dbReference type="Gene3D" id="3.60.40.10">
    <property type="entry name" value="PPM-type phosphatase domain"/>
    <property type="match status" value="1"/>
</dbReference>
<accession>A0ABU0JNB7</accession>
<dbReference type="RefSeq" id="WP_307354831.1">
    <property type="nucleotide sequence ID" value="NZ_BAAACJ010000008.1"/>
</dbReference>
<proteinExistence type="predicted"/>
<dbReference type="EMBL" id="JAUSWN010000002">
    <property type="protein sequence ID" value="MDQ0478576.1"/>
    <property type="molecule type" value="Genomic_DNA"/>
</dbReference>
<dbReference type="Pfam" id="PF19732">
    <property type="entry name" value="SpoIIE_N"/>
    <property type="match status" value="1"/>
</dbReference>
<dbReference type="InterPro" id="IPR045768">
    <property type="entry name" value="SpoIIE_N"/>
</dbReference>
<keyword evidence="2" id="KW-1133">Transmembrane helix</keyword>
<dbReference type="Pfam" id="PF07228">
    <property type="entry name" value="SpoIIE"/>
    <property type="match status" value="1"/>
</dbReference>
<gene>
    <name evidence="4" type="ORF">QOZ93_000285</name>
</gene>
<dbReference type="SUPFAM" id="SSF81606">
    <property type="entry name" value="PP2C-like"/>
    <property type="match status" value="1"/>
</dbReference>
<feature type="transmembrane region" description="Helical" evidence="2">
    <location>
        <begin position="185"/>
        <end position="203"/>
    </location>
</feature>
<evidence type="ECO:0000259" key="3">
    <source>
        <dbReference type="SMART" id="SM00331"/>
    </source>
</evidence>
<keyword evidence="1 4" id="KW-0378">Hydrolase</keyword>
<feature type="transmembrane region" description="Helical" evidence="2">
    <location>
        <begin position="271"/>
        <end position="288"/>
    </location>
</feature>
<keyword evidence="2" id="KW-0812">Transmembrane</keyword>
<dbReference type="SMART" id="SM00331">
    <property type="entry name" value="PP2C_SIG"/>
    <property type="match status" value="1"/>
</dbReference>
<dbReference type="PANTHER" id="PTHR43156:SF2">
    <property type="entry name" value="STAGE II SPORULATION PROTEIN E"/>
    <property type="match status" value="1"/>
</dbReference>
<evidence type="ECO:0000256" key="1">
    <source>
        <dbReference type="ARBA" id="ARBA00022801"/>
    </source>
</evidence>
<dbReference type="InterPro" id="IPR052016">
    <property type="entry name" value="Bact_Sigma-Reg"/>
</dbReference>
<dbReference type="Proteomes" id="UP001224418">
    <property type="component" value="Unassembled WGS sequence"/>
</dbReference>
<feature type="transmembrane region" description="Helical" evidence="2">
    <location>
        <begin position="144"/>
        <end position="164"/>
    </location>
</feature>
<evidence type="ECO:0000313" key="4">
    <source>
        <dbReference type="EMBL" id="MDQ0478576.1"/>
    </source>
</evidence>
<feature type="transmembrane region" description="Helical" evidence="2">
    <location>
        <begin position="248"/>
        <end position="265"/>
    </location>
</feature>
<feature type="transmembrane region" description="Helical" evidence="2">
    <location>
        <begin position="94"/>
        <end position="111"/>
    </location>
</feature>
<dbReference type="InterPro" id="IPR036457">
    <property type="entry name" value="PPM-type-like_dom_sf"/>
</dbReference>
<dbReference type="PANTHER" id="PTHR43156">
    <property type="entry name" value="STAGE II SPORULATION PROTEIN E-RELATED"/>
    <property type="match status" value="1"/>
</dbReference>
<dbReference type="GO" id="GO:0004722">
    <property type="term" value="F:protein serine/threonine phosphatase activity"/>
    <property type="evidence" value="ECO:0007669"/>
    <property type="project" value="UniProtKB-EC"/>
</dbReference>
<dbReference type="NCBIfam" id="TIGR02865">
    <property type="entry name" value="spore_II_E"/>
    <property type="match status" value="1"/>
</dbReference>
<dbReference type="InterPro" id="IPR001932">
    <property type="entry name" value="PPM-type_phosphatase-like_dom"/>
</dbReference>
<evidence type="ECO:0000313" key="5">
    <source>
        <dbReference type="Proteomes" id="UP001224418"/>
    </source>
</evidence>
<evidence type="ECO:0000256" key="2">
    <source>
        <dbReference type="SAM" id="Phobius"/>
    </source>
</evidence>
<organism evidence="4 5">
    <name type="scientific">Hathewaya limosa</name>
    <name type="common">Clostridium limosum</name>
    <dbReference type="NCBI Taxonomy" id="1536"/>
    <lineage>
        <taxon>Bacteria</taxon>
        <taxon>Bacillati</taxon>
        <taxon>Bacillota</taxon>
        <taxon>Clostridia</taxon>
        <taxon>Eubacteriales</taxon>
        <taxon>Clostridiaceae</taxon>
        <taxon>Hathewaya</taxon>
    </lineage>
</organism>
<keyword evidence="5" id="KW-1185">Reference proteome</keyword>
<name>A0ABU0JNB7_HATLI</name>
<protein>
    <submittedName>
        <fullName evidence="4">Stage II sporulation protein E</fullName>
        <ecNumber evidence="4">3.1.3.16</ecNumber>
    </submittedName>
</protein>
<reference evidence="4 5" key="1">
    <citation type="submission" date="2023-07" db="EMBL/GenBank/DDBJ databases">
        <title>Genomic Encyclopedia of Type Strains, Phase IV (KMG-IV): sequencing the most valuable type-strain genomes for metagenomic binning, comparative biology and taxonomic classification.</title>
        <authorList>
            <person name="Goeker M."/>
        </authorList>
    </citation>
    <scope>NUCLEOTIDE SEQUENCE [LARGE SCALE GENOMIC DNA]</scope>
    <source>
        <strain evidence="4 5">DSM 1400</strain>
    </source>
</reference>
<dbReference type="InterPro" id="IPR014221">
    <property type="entry name" value="SpoII_E"/>
</dbReference>
<feature type="domain" description="PPM-type phosphatase" evidence="3">
    <location>
        <begin position="578"/>
        <end position="791"/>
    </location>
</feature>
<feature type="transmembrane region" description="Helical" evidence="2">
    <location>
        <begin position="215"/>
        <end position="241"/>
    </location>
</feature>
<keyword evidence="2" id="KW-0472">Membrane</keyword>
<feature type="transmembrane region" description="Helical" evidence="2">
    <location>
        <begin position="120"/>
        <end position="138"/>
    </location>
</feature>